<dbReference type="InterPro" id="IPR010982">
    <property type="entry name" value="Lambda_DNA-bd_dom_sf"/>
</dbReference>
<evidence type="ECO:0000259" key="2">
    <source>
        <dbReference type="SMART" id="SM00530"/>
    </source>
</evidence>
<reference evidence="3 4" key="1">
    <citation type="submission" date="2019-02" db="EMBL/GenBank/DDBJ databases">
        <title>Polymorphobacter sp. isolated from the lake at the Tibet of China.</title>
        <authorList>
            <person name="Li A."/>
        </authorList>
    </citation>
    <scope>NUCLEOTIDE SEQUENCE [LARGE SCALE GENOMIC DNA]</scope>
    <source>
        <strain evidence="3 4">DJ1R-1</strain>
    </source>
</reference>
<comment type="caution">
    <text evidence="3">The sequence shown here is derived from an EMBL/GenBank/DDBJ whole genome shotgun (WGS) entry which is preliminary data.</text>
</comment>
<feature type="domain" description="HTH cro/C1-type" evidence="2">
    <location>
        <begin position="8"/>
        <end position="63"/>
    </location>
</feature>
<feature type="signal peptide" evidence="1">
    <location>
        <begin position="1"/>
        <end position="24"/>
    </location>
</feature>
<proteinExistence type="predicted"/>
<dbReference type="RefSeq" id="WP_135245186.1">
    <property type="nucleotide sequence ID" value="NZ_SIHO01000001.1"/>
</dbReference>
<keyword evidence="1" id="KW-0732">Signal</keyword>
<gene>
    <name evidence="3" type="ORF">EUV02_05635</name>
</gene>
<dbReference type="Proteomes" id="UP000297737">
    <property type="component" value="Unassembled WGS sequence"/>
</dbReference>
<sequence length="289" mass="31047">MSDRFSAKLSLLLKALSLSRVQLAADLRVDKSVIGRWASGAVKPSEHNLARLTALVATRLPGFTVLDWDRSDSDFSALVGAAPAPRAQLPLPLLDLIRSTSALRGQAYEGFFRSTRPYNLQPGLFVHDHGMLRFDSDGLLSLRMGTAGTLVEGWMLPLHNQLFCIAADVTSGALLFGIFHGVAAARAQVLDGIVLAPSLDPGRTPTAYAMMFERVGELSGDVATDDAEFERLAGLNPLAPEGSVSDDLRAHLLRDIGPEAHALGGDMLLRLPLARALTRGPTYSELAKR</sequence>
<dbReference type="SMART" id="SM00530">
    <property type="entry name" value="HTH_XRE"/>
    <property type="match status" value="1"/>
</dbReference>
<feature type="chain" id="PRO_5021225409" description="HTH cro/C1-type domain-containing protein" evidence="1">
    <location>
        <begin position="25"/>
        <end position="289"/>
    </location>
</feature>
<evidence type="ECO:0000256" key="1">
    <source>
        <dbReference type="SAM" id="SignalP"/>
    </source>
</evidence>
<protein>
    <recommendedName>
        <fullName evidence="2">HTH cro/C1-type domain-containing protein</fullName>
    </recommendedName>
</protein>
<dbReference type="AlphaFoldDB" id="A0A4Y9ESL6"/>
<evidence type="ECO:0000313" key="3">
    <source>
        <dbReference type="EMBL" id="TFU06462.1"/>
    </source>
</evidence>
<keyword evidence="4" id="KW-1185">Reference proteome</keyword>
<dbReference type="OrthoDB" id="8902678at2"/>
<name>A0A4Y9ESL6_9SPHN</name>
<evidence type="ECO:0000313" key="4">
    <source>
        <dbReference type="Proteomes" id="UP000297737"/>
    </source>
</evidence>
<dbReference type="InterPro" id="IPR001387">
    <property type="entry name" value="Cro/C1-type_HTH"/>
</dbReference>
<dbReference type="SUPFAM" id="SSF47413">
    <property type="entry name" value="lambda repressor-like DNA-binding domains"/>
    <property type="match status" value="1"/>
</dbReference>
<dbReference type="GO" id="GO:0003677">
    <property type="term" value="F:DNA binding"/>
    <property type="evidence" value="ECO:0007669"/>
    <property type="project" value="InterPro"/>
</dbReference>
<accession>A0A4Y9ESL6</accession>
<organism evidence="3 4">
    <name type="scientific">Glacieibacterium arshaanense</name>
    <dbReference type="NCBI Taxonomy" id="2511025"/>
    <lineage>
        <taxon>Bacteria</taxon>
        <taxon>Pseudomonadati</taxon>
        <taxon>Pseudomonadota</taxon>
        <taxon>Alphaproteobacteria</taxon>
        <taxon>Sphingomonadales</taxon>
        <taxon>Sphingosinicellaceae</taxon>
        <taxon>Glacieibacterium</taxon>
    </lineage>
</organism>
<dbReference type="EMBL" id="SIHO01000001">
    <property type="protein sequence ID" value="TFU06462.1"/>
    <property type="molecule type" value="Genomic_DNA"/>
</dbReference>